<comment type="caution">
    <text evidence="2">The sequence shown here is derived from an EMBL/GenBank/DDBJ whole genome shotgun (WGS) entry which is preliminary data.</text>
</comment>
<dbReference type="EMBL" id="JADLQN010000005">
    <property type="protein sequence ID" value="MBF6357436.1"/>
    <property type="molecule type" value="Genomic_DNA"/>
</dbReference>
<evidence type="ECO:0000313" key="3">
    <source>
        <dbReference type="Proteomes" id="UP000707731"/>
    </source>
</evidence>
<evidence type="ECO:0000256" key="1">
    <source>
        <dbReference type="SAM" id="MobiDB-lite"/>
    </source>
</evidence>
<dbReference type="Proteomes" id="UP000707731">
    <property type="component" value="Unassembled WGS sequence"/>
</dbReference>
<feature type="region of interest" description="Disordered" evidence="1">
    <location>
        <begin position="53"/>
        <end position="72"/>
    </location>
</feature>
<protein>
    <submittedName>
        <fullName evidence="2">Uncharacterized protein</fullName>
    </submittedName>
</protein>
<gene>
    <name evidence="2" type="ORF">IU449_23285</name>
</gene>
<reference evidence="2 3" key="1">
    <citation type="submission" date="2020-10" db="EMBL/GenBank/DDBJ databases">
        <title>Identification of Nocardia species via Next-generation sequencing and recognition of intraspecies genetic diversity.</title>
        <authorList>
            <person name="Li P."/>
            <person name="Li P."/>
            <person name="Lu B."/>
        </authorList>
    </citation>
    <scope>NUCLEOTIDE SEQUENCE [LARGE SCALE GENOMIC DNA]</scope>
    <source>
        <strain evidence="2 3">BJ06-0143</strain>
    </source>
</reference>
<proteinExistence type="predicted"/>
<sequence length="117" mass="13155">MSPKRGDRVAPPACGEHWELRFATGEAAKGWEDFCQQAPGNTLAAWEALRSRQDAPVPTPRHHRLKGRLATSRHRGVDMEQWQVEVTGSGRIFYLVDVEKRTLWLQAASVGHPKVTD</sequence>
<dbReference type="RefSeq" id="WP_195004278.1">
    <property type="nucleotide sequence ID" value="NZ_JADLQN010000005.1"/>
</dbReference>
<organism evidence="2 3">
    <name type="scientific">Nocardia higoensis</name>
    <dbReference type="NCBI Taxonomy" id="228599"/>
    <lineage>
        <taxon>Bacteria</taxon>
        <taxon>Bacillati</taxon>
        <taxon>Actinomycetota</taxon>
        <taxon>Actinomycetes</taxon>
        <taxon>Mycobacteriales</taxon>
        <taxon>Nocardiaceae</taxon>
        <taxon>Nocardia</taxon>
    </lineage>
</organism>
<accession>A0ABS0DG74</accession>
<name>A0ABS0DG74_9NOCA</name>
<feature type="compositionally biased region" description="Basic residues" evidence="1">
    <location>
        <begin position="60"/>
        <end position="72"/>
    </location>
</feature>
<keyword evidence="3" id="KW-1185">Reference proteome</keyword>
<evidence type="ECO:0000313" key="2">
    <source>
        <dbReference type="EMBL" id="MBF6357436.1"/>
    </source>
</evidence>